<comment type="caution">
    <text evidence="7">The sequence shown here is derived from an EMBL/GenBank/DDBJ whole genome shotgun (WGS) entry which is preliminary data.</text>
</comment>
<keyword evidence="5 6" id="KW-0472">Membrane</keyword>
<feature type="transmembrane region" description="Helical" evidence="6">
    <location>
        <begin position="31"/>
        <end position="49"/>
    </location>
</feature>
<reference evidence="8" key="1">
    <citation type="journal article" date="2019" name="Int. J. Syst. Evol. Microbiol.">
        <title>The Global Catalogue of Microorganisms (GCM) 10K type strain sequencing project: providing services to taxonomists for standard genome sequencing and annotation.</title>
        <authorList>
            <consortium name="The Broad Institute Genomics Platform"/>
            <consortium name="The Broad Institute Genome Sequencing Center for Infectious Disease"/>
            <person name="Wu L."/>
            <person name="Ma J."/>
        </authorList>
    </citation>
    <scope>NUCLEOTIDE SEQUENCE [LARGE SCALE GENOMIC DNA]</scope>
    <source>
        <strain evidence="8">JCM 17925</strain>
    </source>
</reference>
<dbReference type="Proteomes" id="UP001500936">
    <property type="component" value="Unassembled WGS sequence"/>
</dbReference>
<evidence type="ECO:0000313" key="7">
    <source>
        <dbReference type="EMBL" id="GAA4414524.1"/>
    </source>
</evidence>
<dbReference type="EMBL" id="BAABHB010000011">
    <property type="protein sequence ID" value="GAA4414524.1"/>
    <property type="molecule type" value="Genomic_DNA"/>
</dbReference>
<keyword evidence="8" id="KW-1185">Reference proteome</keyword>
<keyword evidence="4 6" id="KW-1133">Transmembrane helix</keyword>
<organism evidence="7 8">
    <name type="scientific">Nibrella viscosa</name>
    <dbReference type="NCBI Taxonomy" id="1084524"/>
    <lineage>
        <taxon>Bacteria</taxon>
        <taxon>Pseudomonadati</taxon>
        <taxon>Bacteroidota</taxon>
        <taxon>Cytophagia</taxon>
        <taxon>Cytophagales</taxon>
        <taxon>Spirosomataceae</taxon>
        <taxon>Nibrella</taxon>
    </lineage>
</organism>
<evidence type="ECO:0000256" key="3">
    <source>
        <dbReference type="ARBA" id="ARBA00022692"/>
    </source>
</evidence>
<gene>
    <name evidence="7" type="ORF">GCM10023187_44130</name>
</gene>
<evidence type="ECO:0000256" key="1">
    <source>
        <dbReference type="ARBA" id="ARBA00004651"/>
    </source>
</evidence>
<feature type="transmembrane region" description="Helical" evidence="6">
    <location>
        <begin position="269"/>
        <end position="297"/>
    </location>
</feature>
<evidence type="ECO:0008006" key="9">
    <source>
        <dbReference type="Google" id="ProtNLM"/>
    </source>
</evidence>
<keyword evidence="3 6" id="KW-0812">Transmembrane</keyword>
<name>A0ABP8KST3_9BACT</name>
<dbReference type="Pfam" id="PF03706">
    <property type="entry name" value="LPG_synthase_TM"/>
    <property type="match status" value="1"/>
</dbReference>
<accession>A0ABP8KST3</accession>
<evidence type="ECO:0000313" key="8">
    <source>
        <dbReference type="Proteomes" id="UP001500936"/>
    </source>
</evidence>
<feature type="transmembrane region" description="Helical" evidence="6">
    <location>
        <begin position="108"/>
        <end position="130"/>
    </location>
</feature>
<proteinExistence type="predicted"/>
<keyword evidence="2" id="KW-1003">Cell membrane</keyword>
<protein>
    <recommendedName>
        <fullName evidence="9">Lysylphosphatidylglycerol synthase TM region</fullName>
    </recommendedName>
</protein>
<evidence type="ECO:0000256" key="2">
    <source>
        <dbReference type="ARBA" id="ARBA00022475"/>
    </source>
</evidence>
<comment type="subcellular location">
    <subcellularLocation>
        <location evidence="1">Cell membrane</location>
        <topology evidence="1">Multi-pass membrane protein</topology>
    </subcellularLocation>
</comment>
<feature type="transmembrane region" description="Helical" evidence="6">
    <location>
        <begin position="142"/>
        <end position="163"/>
    </location>
</feature>
<evidence type="ECO:0000256" key="5">
    <source>
        <dbReference type="ARBA" id="ARBA00023136"/>
    </source>
</evidence>
<evidence type="ECO:0000256" key="6">
    <source>
        <dbReference type="SAM" id="Phobius"/>
    </source>
</evidence>
<evidence type="ECO:0000256" key="4">
    <source>
        <dbReference type="ARBA" id="ARBA00022989"/>
    </source>
</evidence>
<dbReference type="InterPro" id="IPR022791">
    <property type="entry name" value="L-PG_synthase/AglD"/>
</dbReference>
<sequence length="309" mass="33753">MAGLLAYIGYTLRRQPADWPAVWQHLRQTNWAGGWALALLLLTPVNWALEALKWKILIRRVEAVSLAEAYQGVLAGLALGFALPAQLGDTTGRVLSLRSGRRAEGVGASLVSGGMQFFVALLFGTAAWGYQLVTVPSRNTPAGWILAGLLLSMLLLGGILVPIRHRLPKAHTRRRWLRQLLTYLAVAGQYTPAELTQAVLVASLRYLTFSFQFYLALRLYGISLSAPDMLAGIGLVFLAKTITPAFNLLSDLGVREAASLWVFAPYGLAVSLVLTATLTLWLVNILLPVLAGLVWVWRLKWSVSPKPMG</sequence>